<dbReference type="PANTHER" id="PTHR33116">
    <property type="entry name" value="REVERSE TRANSCRIPTASE ZINC-BINDING DOMAIN-CONTAINING PROTEIN-RELATED-RELATED"/>
    <property type="match status" value="1"/>
</dbReference>
<dbReference type="EMBL" id="CP136897">
    <property type="protein sequence ID" value="WOL17065.1"/>
    <property type="molecule type" value="Genomic_DNA"/>
</dbReference>
<reference evidence="1 2" key="1">
    <citation type="submission" date="2023-10" db="EMBL/GenBank/DDBJ databases">
        <title>Chromosome-scale genome assembly provides insights into flower coloration mechanisms of Canna indica.</title>
        <authorList>
            <person name="Li C."/>
        </authorList>
    </citation>
    <scope>NUCLEOTIDE SEQUENCE [LARGE SCALE GENOMIC DNA]</scope>
    <source>
        <tissue evidence="1">Flower</tissue>
    </source>
</reference>
<accession>A0AAQ3KYR9</accession>
<sequence length="170" mass="19850">MAASQGPLLSRAERITLINSVLTSQVSYVFSIFKAPSWVIKQVDNRRKIFLWTRARNIGLEGKCHVNWNMITASKKEGDLGILDLQQHNKARLEGWIWKLIQNHGMPWVDIIRTESFNWQELEGEEGVIIRFANYDQPPTEEFENERDREFDKMMSKLKLEQPESSTTRA</sequence>
<dbReference type="PANTHER" id="PTHR33116:SF78">
    <property type="entry name" value="OS12G0587133 PROTEIN"/>
    <property type="match status" value="1"/>
</dbReference>
<protein>
    <submittedName>
        <fullName evidence="1">Uncharacterized protein</fullName>
    </submittedName>
</protein>
<dbReference type="AlphaFoldDB" id="A0AAQ3KYR9"/>
<keyword evidence="2" id="KW-1185">Reference proteome</keyword>
<organism evidence="1 2">
    <name type="scientific">Canna indica</name>
    <name type="common">Indian-shot</name>
    <dbReference type="NCBI Taxonomy" id="4628"/>
    <lineage>
        <taxon>Eukaryota</taxon>
        <taxon>Viridiplantae</taxon>
        <taxon>Streptophyta</taxon>
        <taxon>Embryophyta</taxon>
        <taxon>Tracheophyta</taxon>
        <taxon>Spermatophyta</taxon>
        <taxon>Magnoliopsida</taxon>
        <taxon>Liliopsida</taxon>
        <taxon>Zingiberales</taxon>
        <taxon>Cannaceae</taxon>
        <taxon>Canna</taxon>
    </lineage>
</organism>
<gene>
    <name evidence="1" type="ORF">Cni_G25854</name>
</gene>
<dbReference type="Proteomes" id="UP001327560">
    <property type="component" value="Chromosome 8"/>
</dbReference>
<proteinExistence type="predicted"/>
<name>A0AAQ3KYR9_9LILI</name>
<evidence type="ECO:0000313" key="1">
    <source>
        <dbReference type="EMBL" id="WOL17065.1"/>
    </source>
</evidence>
<evidence type="ECO:0000313" key="2">
    <source>
        <dbReference type="Proteomes" id="UP001327560"/>
    </source>
</evidence>